<comment type="catalytic activity">
    <reaction evidence="7">
        <text>ATP + H2O = ADP + phosphate + H(+)</text>
        <dbReference type="Rhea" id="RHEA:13065"/>
        <dbReference type="ChEBI" id="CHEBI:15377"/>
        <dbReference type="ChEBI" id="CHEBI:15378"/>
        <dbReference type="ChEBI" id="CHEBI:30616"/>
        <dbReference type="ChEBI" id="CHEBI:43474"/>
        <dbReference type="ChEBI" id="CHEBI:456216"/>
        <dbReference type="EC" id="3.6.4.13"/>
    </reaction>
</comment>
<protein>
    <recommendedName>
        <fullName evidence="7">ATP-dependent RNA helicase</fullName>
        <ecNumber evidence="7">3.6.4.13</ecNumber>
    </recommendedName>
</protein>
<dbReference type="OrthoDB" id="3370at2759"/>
<feature type="compositionally biased region" description="Low complexity" evidence="8">
    <location>
        <begin position="64"/>
        <end position="76"/>
    </location>
</feature>
<feature type="compositionally biased region" description="Basic and acidic residues" evidence="8">
    <location>
        <begin position="102"/>
        <end position="114"/>
    </location>
</feature>
<comment type="domain">
    <text evidence="7">The Q motif is unique to and characteristic of the DEAD box family of RNA helicases and controls ATP binding and hydrolysis.</text>
</comment>
<dbReference type="SMART" id="SM00490">
    <property type="entry name" value="HELICc"/>
    <property type="match status" value="1"/>
</dbReference>
<evidence type="ECO:0000259" key="10">
    <source>
        <dbReference type="PROSITE" id="PS51194"/>
    </source>
</evidence>
<reference evidence="11" key="1">
    <citation type="submission" date="2019-01" db="EMBL/GenBank/DDBJ databases">
        <title>Draft genome sequences of three monokaryotic isolates of the white-rot basidiomycete fungus Dichomitus squalens.</title>
        <authorList>
            <consortium name="DOE Joint Genome Institute"/>
            <person name="Lopez S.C."/>
            <person name="Andreopoulos B."/>
            <person name="Pangilinan J."/>
            <person name="Lipzen A."/>
            <person name="Riley R."/>
            <person name="Ahrendt S."/>
            <person name="Ng V."/>
            <person name="Barry K."/>
            <person name="Daum C."/>
            <person name="Grigoriev I.V."/>
            <person name="Hilden K.S."/>
            <person name="Makela M.R."/>
            <person name="de Vries R.P."/>
        </authorList>
    </citation>
    <scope>NUCLEOTIDE SEQUENCE [LARGE SCALE GENOMIC DNA]</scope>
    <source>
        <strain evidence="11">OM18370.1</strain>
    </source>
</reference>
<evidence type="ECO:0000259" key="9">
    <source>
        <dbReference type="PROSITE" id="PS51192"/>
    </source>
</evidence>
<keyword evidence="5 7" id="KW-0694">RNA-binding</keyword>
<dbReference type="InterPro" id="IPR011545">
    <property type="entry name" value="DEAD/DEAH_box_helicase_dom"/>
</dbReference>
<dbReference type="Pfam" id="PF00271">
    <property type="entry name" value="Helicase_C"/>
    <property type="match status" value="1"/>
</dbReference>
<feature type="compositionally biased region" description="Basic residues" evidence="8">
    <location>
        <begin position="17"/>
        <end position="38"/>
    </location>
</feature>
<dbReference type="SMART" id="SM00487">
    <property type="entry name" value="DEXDc"/>
    <property type="match status" value="1"/>
</dbReference>
<dbReference type="CDD" id="cd17956">
    <property type="entry name" value="DEADc_DDX51"/>
    <property type="match status" value="1"/>
</dbReference>
<dbReference type="PANTHER" id="PTHR24031">
    <property type="entry name" value="RNA HELICASE"/>
    <property type="match status" value="1"/>
</dbReference>
<dbReference type="EMBL" id="ML143489">
    <property type="protein sequence ID" value="TBU24050.1"/>
    <property type="molecule type" value="Genomic_DNA"/>
</dbReference>
<gene>
    <name evidence="11" type="ORF">BD311DRAFT_672709</name>
</gene>
<sequence>MAQTAVAPSLTPQGPKTKTKAKKRYLKAKKERRKKRKALPGTAHRTESSRRDEEDESGSDEAEPSGSESEGASAAEQVDAPPKIALPAKRGDGERPKKRRKIDTEEPDARHASSPEDDEVAEPPAQPSSAPRPRSATPPVALPAFPQPRRPEAPSKSVLALQGLDKALIEAEVVDPATTVPLDAAKDAQDERTGLSGRMRRRLQDLGITELFAVQTAVVPLLLSSPRSRALYRPYDPPEDLCVSAPTGSGKTLAYVLPIVEILSSRVVTRLRALVVLPTRDLVLQVRETFEAIAKGRGLKIGTATGQHSFAHEQAQLVAERNEELQGGSSKVDILICTPGRLIDHLNGTPNFSLQHLRFLVIDEADRLLAQSFQDWLAQVLAATRPPRASDDSGTSLSSELATASIDRVVRGRPHPDALSPAFLHLLRGVHYVRTDYDEKKEPSCQKLLFSATLTRDPAKIAALGLRQPKYVVVQSPKTSAASKEEGVLDFVMEKFTMPATLTEHMVVCESSVKPLMLFHLVHARGVTNALVFTKSAESTARLVRLFEFFESAHSDSQGRRIVARAYSSDLAPGERKSILEQFKSQDVQLLVCSDLISRGIDISHVSHVVSYDVPVDFRKYVHRVGRTARAGRAGDAWTLVEEQEARYFKTMLKEADHLDKVKRVRVADADVEPLKPAYEVALARLKESYARSS</sequence>
<comment type="function">
    <text evidence="7">RNA helicase.</text>
</comment>
<dbReference type="GO" id="GO:0016787">
    <property type="term" value="F:hydrolase activity"/>
    <property type="evidence" value="ECO:0007669"/>
    <property type="project" value="UniProtKB-KW"/>
</dbReference>
<dbReference type="InterPro" id="IPR027417">
    <property type="entry name" value="P-loop_NTPase"/>
</dbReference>
<dbReference type="GO" id="GO:0003724">
    <property type="term" value="F:RNA helicase activity"/>
    <property type="evidence" value="ECO:0007669"/>
    <property type="project" value="UniProtKB-EC"/>
</dbReference>
<dbReference type="PROSITE" id="PS51194">
    <property type="entry name" value="HELICASE_CTER"/>
    <property type="match status" value="1"/>
</dbReference>
<evidence type="ECO:0000256" key="8">
    <source>
        <dbReference type="SAM" id="MobiDB-lite"/>
    </source>
</evidence>
<dbReference type="GO" id="GO:0003723">
    <property type="term" value="F:RNA binding"/>
    <property type="evidence" value="ECO:0007669"/>
    <property type="project" value="UniProtKB-UniRule"/>
</dbReference>
<dbReference type="SUPFAM" id="SSF52540">
    <property type="entry name" value="P-loop containing nucleoside triphosphate hydrolases"/>
    <property type="match status" value="1"/>
</dbReference>
<dbReference type="Gene3D" id="3.40.50.300">
    <property type="entry name" value="P-loop containing nucleotide triphosphate hydrolases"/>
    <property type="match status" value="2"/>
</dbReference>
<evidence type="ECO:0000256" key="4">
    <source>
        <dbReference type="ARBA" id="ARBA00022840"/>
    </source>
</evidence>
<comment type="similarity">
    <text evidence="6">Belongs to the DEAD box helicase family.</text>
</comment>
<evidence type="ECO:0000256" key="1">
    <source>
        <dbReference type="ARBA" id="ARBA00022741"/>
    </source>
</evidence>
<keyword evidence="4 6" id="KW-0067">ATP-binding</keyword>
<dbReference type="AlphaFoldDB" id="A0A4Q9MA42"/>
<dbReference type="PROSITE" id="PS51192">
    <property type="entry name" value="HELICASE_ATP_BIND_1"/>
    <property type="match status" value="1"/>
</dbReference>
<dbReference type="InterPro" id="IPR001650">
    <property type="entry name" value="Helicase_C-like"/>
</dbReference>
<feature type="compositionally biased region" description="Acidic residues" evidence="8">
    <location>
        <begin position="53"/>
        <end position="63"/>
    </location>
</feature>
<evidence type="ECO:0000256" key="3">
    <source>
        <dbReference type="ARBA" id="ARBA00022806"/>
    </source>
</evidence>
<dbReference type="InterPro" id="IPR014001">
    <property type="entry name" value="Helicase_ATP-bd"/>
</dbReference>
<dbReference type="EC" id="3.6.4.13" evidence="7"/>
<accession>A0A4Q9MA42</accession>
<feature type="compositionally biased region" description="Low complexity" evidence="8">
    <location>
        <begin position="127"/>
        <end position="139"/>
    </location>
</feature>
<dbReference type="Proteomes" id="UP000292957">
    <property type="component" value="Unassembled WGS sequence"/>
</dbReference>
<organism evidence="11">
    <name type="scientific">Dichomitus squalens</name>
    <dbReference type="NCBI Taxonomy" id="114155"/>
    <lineage>
        <taxon>Eukaryota</taxon>
        <taxon>Fungi</taxon>
        <taxon>Dikarya</taxon>
        <taxon>Basidiomycota</taxon>
        <taxon>Agaricomycotina</taxon>
        <taxon>Agaricomycetes</taxon>
        <taxon>Polyporales</taxon>
        <taxon>Polyporaceae</taxon>
        <taxon>Dichomitus</taxon>
    </lineage>
</organism>
<evidence type="ECO:0000256" key="7">
    <source>
        <dbReference type="RuleBase" id="RU365068"/>
    </source>
</evidence>
<dbReference type="PROSITE" id="PS00039">
    <property type="entry name" value="DEAD_ATP_HELICASE"/>
    <property type="match status" value="1"/>
</dbReference>
<dbReference type="GO" id="GO:0005524">
    <property type="term" value="F:ATP binding"/>
    <property type="evidence" value="ECO:0007669"/>
    <property type="project" value="UniProtKB-UniRule"/>
</dbReference>
<evidence type="ECO:0000256" key="6">
    <source>
        <dbReference type="RuleBase" id="RU000492"/>
    </source>
</evidence>
<keyword evidence="1 6" id="KW-0547">Nucleotide-binding</keyword>
<evidence type="ECO:0000313" key="11">
    <source>
        <dbReference type="EMBL" id="TBU24050.1"/>
    </source>
</evidence>
<keyword evidence="3 6" id="KW-0347">Helicase</keyword>
<name>A0A4Q9MA42_9APHY</name>
<keyword evidence="2 6" id="KW-0378">Hydrolase</keyword>
<feature type="region of interest" description="Disordered" evidence="8">
    <location>
        <begin position="1"/>
        <end position="155"/>
    </location>
</feature>
<dbReference type="Pfam" id="PF00270">
    <property type="entry name" value="DEAD"/>
    <property type="match status" value="1"/>
</dbReference>
<dbReference type="InterPro" id="IPR000629">
    <property type="entry name" value="RNA-helicase_DEAD-box_CS"/>
</dbReference>
<feature type="domain" description="Helicase C-terminal" evidence="10">
    <location>
        <begin position="501"/>
        <end position="673"/>
    </location>
</feature>
<evidence type="ECO:0000256" key="5">
    <source>
        <dbReference type="ARBA" id="ARBA00022884"/>
    </source>
</evidence>
<proteinExistence type="inferred from homology"/>
<feature type="domain" description="Helicase ATP-binding" evidence="9">
    <location>
        <begin position="232"/>
        <end position="472"/>
    </location>
</feature>
<dbReference type="CDD" id="cd18787">
    <property type="entry name" value="SF2_C_DEAD"/>
    <property type="match status" value="1"/>
</dbReference>
<evidence type="ECO:0000256" key="2">
    <source>
        <dbReference type="ARBA" id="ARBA00022801"/>
    </source>
</evidence>